<keyword evidence="1" id="KW-0472">Membrane</keyword>
<dbReference type="EMBL" id="LNXV01000005">
    <property type="protein sequence ID" value="KTC86282.1"/>
    <property type="molecule type" value="Genomic_DNA"/>
</dbReference>
<dbReference type="Proteomes" id="UP000054742">
    <property type="component" value="Unassembled WGS sequence"/>
</dbReference>
<reference evidence="2 3" key="1">
    <citation type="submission" date="2015-11" db="EMBL/GenBank/DDBJ databases">
        <title>Genomic analysis of 38 Legionella species identifies large and diverse effector repertoires.</title>
        <authorList>
            <person name="Burstein D."/>
            <person name="Amaro F."/>
            <person name="Zusman T."/>
            <person name="Lifshitz Z."/>
            <person name="Cohen O."/>
            <person name="Gilbert J.A."/>
            <person name="Pupko T."/>
            <person name="Shuman H.A."/>
            <person name="Segal G."/>
        </authorList>
    </citation>
    <scope>NUCLEOTIDE SEQUENCE [LARGE SCALE GENOMIC DNA]</scope>
    <source>
        <strain evidence="2 3">ATCC 43878</strain>
    </source>
</reference>
<protein>
    <submittedName>
        <fullName evidence="2">Low affinity iron permease</fullName>
    </submittedName>
</protein>
<dbReference type="AlphaFoldDB" id="A0A0W0SS78"/>
<evidence type="ECO:0000313" key="3">
    <source>
        <dbReference type="Proteomes" id="UP000054742"/>
    </source>
</evidence>
<feature type="transmembrane region" description="Helical" evidence="1">
    <location>
        <begin position="31"/>
        <end position="51"/>
    </location>
</feature>
<feature type="transmembrane region" description="Helical" evidence="1">
    <location>
        <begin position="57"/>
        <end position="76"/>
    </location>
</feature>
<sequence length="135" mass="15407">MKHRPKAKKTDQANNYFADFAKITSDIVGNVWSFILALAIIIIWIIMGPVFKFSDTWQLLINTGTTIITFLMVFLIQHTQNRDTTILNLKLDEIIKATKTASNTSLDLSKLTDEQLQALEKEYEKICNKSNKNGK</sequence>
<evidence type="ECO:0000256" key="1">
    <source>
        <dbReference type="SAM" id="Phobius"/>
    </source>
</evidence>
<comment type="caution">
    <text evidence="2">The sequence shown here is derived from an EMBL/GenBank/DDBJ whole genome shotgun (WGS) entry which is preliminary data.</text>
</comment>
<organism evidence="2 3">
    <name type="scientific">Legionella brunensis</name>
    <dbReference type="NCBI Taxonomy" id="29422"/>
    <lineage>
        <taxon>Bacteria</taxon>
        <taxon>Pseudomonadati</taxon>
        <taxon>Pseudomonadota</taxon>
        <taxon>Gammaproteobacteria</taxon>
        <taxon>Legionellales</taxon>
        <taxon>Legionellaceae</taxon>
        <taxon>Legionella</taxon>
    </lineage>
</organism>
<dbReference type="InterPro" id="IPR007251">
    <property type="entry name" value="Iron_permease_Fet4"/>
</dbReference>
<gene>
    <name evidence="2" type="ORF">Lbru_0776</name>
</gene>
<keyword evidence="1" id="KW-0812">Transmembrane</keyword>
<name>A0A0W0SS78_9GAMM</name>
<dbReference type="PATRIC" id="fig|29422.6.peg.810"/>
<dbReference type="OrthoDB" id="119761at2"/>
<keyword evidence="3" id="KW-1185">Reference proteome</keyword>
<dbReference type="STRING" id="29422.Lbru_0776"/>
<proteinExistence type="predicted"/>
<dbReference type="Pfam" id="PF04120">
    <property type="entry name" value="Iron_permease"/>
    <property type="match status" value="1"/>
</dbReference>
<dbReference type="RefSeq" id="WP_058440877.1">
    <property type="nucleotide sequence ID" value="NZ_CAAAHU010000010.1"/>
</dbReference>
<dbReference type="GO" id="GO:0055085">
    <property type="term" value="P:transmembrane transport"/>
    <property type="evidence" value="ECO:0007669"/>
    <property type="project" value="InterPro"/>
</dbReference>
<accession>A0A0W0SS78</accession>
<evidence type="ECO:0000313" key="2">
    <source>
        <dbReference type="EMBL" id="KTC86282.1"/>
    </source>
</evidence>
<keyword evidence="1" id="KW-1133">Transmembrane helix</keyword>